<name>A0ACC1A914_9ROSI</name>
<keyword evidence="2" id="KW-1185">Reference proteome</keyword>
<accession>A0ACC1A914</accession>
<dbReference type="Proteomes" id="UP001164250">
    <property type="component" value="Chromosome 12"/>
</dbReference>
<gene>
    <name evidence="1" type="ORF">Patl1_11270</name>
</gene>
<protein>
    <submittedName>
        <fullName evidence="1">Uncharacterized protein</fullName>
    </submittedName>
</protein>
<comment type="caution">
    <text evidence="1">The sequence shown here is derived from an EMBL/GenBank/DDBJ whole genome shotgun (WGS) entry which is preliminary data.</text>
</comment>
<organism evidence="1 2">
    <name type="scientific">Pistacia atlantica</name>
    <dbReference type="NCBI Taxonomy" id="434234"/>
    <lineage>
        <taxon>Eukaryota</taxon>
        <taxon>Viridiplantae</taxon>
        <taxon>Streptophyta</taxon>
        <taxon>Embryophyta</taxon>
        <taxon>Tracheophyta</taxon>
        <taxon>Spermatophyta</taxon>
        <taxon>Magnoliopsida</taxon>
        <taxon>eudicotyledons</taxon>
        <taxon>Gunneridae</taxon>
        <taxon>Pentapetalae</taxon>
        <taxon>rosids</taxon>
        <taxon>malvids</taxon>
        <taxon>Sapindales</taxon>
        <taxon>Anacardiaceae</taxon>
        <taxon>Pistacia</taxon>
    </lineage>
</organism>
<sequence length="217" mass="24879">MALAQVQLPHNLHAILKEGDSQTDASCDNLIEQLQGGIFLNQNKLASDIFIKFWVDRLLCANAFDIHARGLSIAWGDDKRYWNWTYKPDTQGCVQVEVAELLNVCWLDVSKKFPAKNLTPGVFYQVSFVLMMKNGEYGFANHPVNLKLVIPNYQETIERKEDLSKLPKNKWSEVRIGEFLTSCNMTGDMEISMFEHESQWKSGLVVDKIVIRPVRKN</sequence>
<dbReference type="EMBL" id="CM047908">
    <property type="protein sequence ID" value="KAJ0082661.1"/>
    <property type="molecule type" value="Genomic_DNA"/>
</dbReference>
<reference evidence="2" key="1">
    <citation type="journal article" date="2023" name="G3 (Bethesda)">
        <title>Genome assembly and association tests identify interacting loci associated with vigor, precocity, and sex in interspecific pistachio rootstocks.</title>
        <authorList>
            <person name="Palmer W."/>
            <person name="Jacygrad E."/>
            <person name="Sagayaradj S."/>
            <person name="Cavanaugh K."/>
            <person name="Han R."/>
            <person name="Bertier L."/>
            <person name="Beede B."/>
            <person name="Kafkas S."/>
            <person name="Golino D."/>
            <person name="Preece J."/>
            <person name="Michelmore R."/>
        </authorList>
    </citation>
    <scope>NUCLEOTIDE SEQUENCE [LARGE SCALE GENOMIC DNA]</scope>
</reference>
<proteinExistence type="predicted"/>
<evidence type="ECO:0000313" key="1">
    <source>
        <dbReference type="EMBL" id="KAJ0082661.1"/>
    </source>
</evidence>
<evidence type="ECO:0000313" key="2">
    <source>
        <dbReference type="Proteomes" id="UP001164250"/>
    </source>
</evidence>